<comment type="caution">
    <text evidence="5">The sequence shown here is derived from an EMBL/GenBank/DDBJ whole genome shotgun (WGS) entry which is preliminary data.</text>
</comment>
<dbReference type="InterPro" id="IPR001173">
    <property type="entry name" value="Glyco_trans_2-like"/>
</dbReference>
<accession>A0A7K1Y2Q3</accession>
<dbReference type="Pfam" id="PF00535">
    <property type="entry name" value="Glycos_transf_2"/>
    <property type="match status" value="1"/>
</dbReference>
<comment type="similarity">
    <text evidence="1">Belongs to the glycosyltransferase 2 family.</text>
</comment>
<dbReference type="EMBL" id="WVHS01000005">
    <property type="protein sequence ID" value="MXV17502.1"/>
    <property type="molecule type" value="Genomic_DNA"/>
</dbReference>
<name>A0A7K1Y2Q3_9SPHI</name>
<evidence type="ECO:0000313" key="5">
    <source>
        <dbReference type="EMBL" id="MXV17502.1"/>
    </source>
</evidence>
<reference evidence="5 6" key="1">
    <citation type="submission" date="2019-11" db="EMBL/GenBank/DDBJ databases">
        <title>Pedobacter sp. HMF7056 Genome sequencing and assembly.</title>
        <authorList>
            <person name="Kang H."/>
            <person name="Kim H."/>
            <person name="Joh K."/>
        </authorList>
    </citation>
    <scope>NUCLEOTIDE SEQUENCE [LARGE SCALE GENOMIC DNA]</scope>
    <source>
        <strain evidence="5 6">HMF7056</strain>
    </source>
</reference>
<dbReference type="Gene3D" id="3.90.550.10">
    <property type="entry name" value="Spore Coat Polysaccharide Biosynthesis Protein SpsA, Chain A"/>
    <property type="match status" value="1"/>
</dbReference>
<dbReference type="PANTHER" id="PTHR43179">
    <property type="entry name" value="RHAMNOSYLTRANSFERASE WBBL"/>
    <property type="match status" value="1"/>
</dbReference>
<evidence type="ECO:0000256" key="1">
    <source>
        <dbReference type="ARBA" id="ARBA00006739"/>
    </source>
</evidence>
<evidence type="ECO:0000256" key="2">
    <source>
        <dbReference type="ARBA" id="ARBA00022676"/>
    </source>
</evidence>
<dbReference type="GO" id="GO:0016757">
    <property type="term" value="F:glycosyltransferase activity"/>
    <property type="evidence" value="ECO:0007669"/>
    <property type="project" value="UniProtKB-KW"/>
</dbReference>
<protein>
    <submittedName>
        <fullName evidence="5">Glycosyltransferase</fullName>
    </submittedName>
</protein>
<keyword evidence="6" id="KW-1185">Reference proteome</keyword>
<gene>
    <name evidence="5" type="ORF">GS398_19540</name>
</gene>
<keyword evidence="3 5" id="KW-0808">Transferase</keyword>
<sequence>MIQQTKVEGVVVLFHPEGPVVDNIRSYAGELNRLYVVDNSPHPDEAIVASLRDFPNCKYLHNGSNDGIAAALNAAARFALDNRAAWLLTMDQDSRFETGAFIKLLDFTLRQDPVATGLVSPFHHTKISVEPVAEVDEVLTIMTSGNLVSLYAWERTGGYDERYFIDAVDWDYCLRLNTGKFKVLRYNRAHLQHNLGNASPHTSVTGKQVTALNYNKTRRYYITRNKLIIISRYLRRYPKFCYAVFKSLFRDLRHVLFYENMKAGKLQYMLKGLLHYLWGRTGRLKA</sequence>
<keyword evidence="2" id="KW-0328">Glycosyltransferase</keyword>
<dbReference type="SUPFAM" id="SSF53448">
    <property type="entry name" value="Nucleotide-diphospho-sugar transferases"/>
    <property type="match status" value="1"/>
</dbReference>
<evidence type="ECO:0000259" key="4">
    <source>
        <dbReference type="Pfam" id="PF00535"/>
    </source>
</evidence>
<dbReference type="AlphaFoldDB" id="A0A7K1Y2Q3"/>
<dbReference type="RefSeq" id="WP_160908501.1">
    <property type="nucleotide sequence ID" value="NZ_WVHS01000005.1"/>
</dbReference>
<proteinExistence type="inferred from homology"/>
<dbReference type="Proteomes" id="UP000451233">
    <property type="component" value="Unassembled WGS sequence"/>
</dbReference>
<dbReference type="PANTHER" id="PTHR43179:SF12">
    <property type="entry name" value="GALACTOFURANOSYLTRANSFERASE GLFT2"/>
    <property type="match status" value="1"/>
</dbReference>
<feature type="domain" description="Glycosyltransferase 2-like" evidence="4">
    <location>
        <begin position="33"/>
        <end position="113"/>
    </location>
</feature>
<evidence type="ECO:0000256" key="3">
    <source>
        <dbReference type="ARBA" id="ARBA00022679"/>
    </source>
</evidence>
<evidence type="ECO:0000313" key="6">
    <source>
        <dbReference type="Proteomes" id="UP000451233"/>
    </source>
</evidence>
<organism evidence="5 6">
    <name type="scientific">Hufsiella ginkgonis</name>
    <dbReference type="NCBI Taxonomy" id="2695274"/>
    <lineage>
        <taxon>Bacteria</taxon>
        <taxon>Pseudomonadati</taxon>
        <taxon>Bacteroidota</taxon>
        <taxon>Sphingobacteriia</taxon>
        <taxon>Sphingobacteriales</taxon>
        <taxon>Sphingobacteriaceae</taxon>
        <taxon>Hufsiella</taxon>
    </lineage>
</organism>
<dbReference type="InterPro" id="IPR029044">
    <property type="entry name" value="Nucleotide-diphossugar_trans"/>
</dbReference>